<dbReference type="AlphaFoldDB" id="A0A450UGD7"/>
<reference evidence="2" key="1">
    <citation type="submission" date="2019-02" db="EMBL/GenBank/DDBJ databases">
        <authorList>
            <person name="Gruber-Vodicka R. H."/>
            <person name="Seah K. B. B."/>
        </authorList>
    </citation>
    <scope>NUCLEOTIDE SEQUENCE</scope>
    <source>
        <strain evidence="4">BECK_SA2B12</strain>
        <strain evidence="2">BECK_SA2B15</strain>
        <strain evidence="3">BECK_SA2B20</strain>
    </source>
</reference>
<evidence type="ECO:0000313" key="3">
    <source>
        <dbReference type="EMBL" id="VFJ92675.1"/>
    </source>
</evidence>
<sequence length="173" mass="18172">MPKKPLSIAQNSSATVSTKKFRPGTIHDSIQSTRPFRMQRRSITQKQVEMTLISHDEVESRTCAGCARARDDCSGTQDNCSSARGDCSSTEGFRSGIKGFALAREASASVQKTLALARGGGSGTQGHCARPGSHRARALAEWPGPQEVCAGAKTGAIGAGSGRVPRTANSLRL</sequence>
<feature type="compositionally biased region" description="Polar residues" evidence="1">
    <location>
        <begin position="8"/>
        <end position="18"/>
    </location>
</feature>
<name>A0A450UGD7_9GAMM</name>
<protein>
    <submittedName>
        <fullName evidence="2">Uncharacterized protein</fullName>
    </submittedName>
</protein>
<gene>
    <name evidence="2" type="ORF">BECKH772A_GA0070896_100337</name>
    <name evidence="3" type="ORF">BECKH772B_GA0070898_100327</name>
    <name evidence="4" type="ORF">BECKH772C_GA0070978_100327</name>
</gene>
<accession>A0A450UGD7</accession>
<feature type="region of interest" description="Disordered" evidence="1">
    <location>
        <begin position="1"/>
        <end position="32"/>
    </location>
</feature>
<evidence type="ECO:0000313" key="2">
    <source>
        <dbReference type="EMBL" id="VFJ91588.1"/>
    </source>
</evidence>
<organism evidence="2">
    <name type="scientific">Candidatus Kentrum eta</name>
    <dbReference type="NCBI Taxonomy" id="2126337"/>
    <lineage>
        <taxon>Bacteria</taxon>
        <taxon>Pseudomonadati</taxon>
        <taxon>Pseudomonadota</taxon>
        <taxon>Gammaproteobacteria</taxon>
        <taxon>Candidatus Kentrum</taxon>
    </lineage>
</organism>
<dbReference type="EMBL" id="CAADFG010000033">
    <property type="protein sequence ID" value="VFJ91588.1"/>
    <property type="molecule type" value="Genomic_DNA"/>
</dbReference>
<evidence type="ECO:0000313" key="4">
    <source>
        <dbReference type="EMBL" id="VFJ99472.1"/>
    </source>
</evidence>
<proteinExistence type="predicted"/>
<evidence type="ECO:0000256" key="1">
    <source>
        <dbReference type="SAM" id="MobiDB-lite"/>
    </source>
</evidence>
<dbReference type="EMBL" id="CAADFI010000032">
    <property type="protein sequence ID" value="VFJ92675.1"/>
    <property type="molecule type" value="Genomic_DNA"/>
</dbReference>
<dbReference type="EMBL" id="CAADFJ010000032">
    <property type="protein sequence ID" value="VFJ99472.1"/>
    <property type="molecule type" value="Genomic_DNA"/>
</dbReference>